<organism evidence="4 6">
    <name type="scientific">Sulfodiicoccus acidiphilus</name>
    <dbReference type="NCBI Taxonomy" id="1670455"/>
    <lineage>
        <taxon>Archaea</taxon>
        <taxon>Thermoproteota</taxon>
        <taxon>Thermoprotei</taxon>
        <taxon>Sulfolobales</taxon>
        <taxon>Sulfolobaceae</taxon>
        <taxon>Sulfodiicoccus</taxon>
    </lineage>
</organism>
<dbReference type="SMART" id="SM00116">
    <property type="entry name" value="CBS"/>
    <property type="match status" value="4"/>
</dbReference>
<dbReference type="PANTHER" id="PTHR43080:SF2">
    <property type="entry name" value="CBS DOMAIN-CONTAINING PROTEIN"/>
    <property type="match status" value="1"/>
</dbReference>
<protein>
    <submittedName>
        <fullName evidence="4">Histidine kinase</fullName>
    </submittedName>
</protein>
<keyword evidence="1 2" id="KW-0129">CBS domain</keyword>
<evidence type="ECO:0000313" key="4">
    <source>
        <dbReference type="EMBL" id="BBD72286.1"/>
    </source>
</evidence>
<dbReference type="AlphaFoldDB" id="A0A348B284"/>
<evidence type="ECO:0000259" key="3">
    <source>
        <dbReference type="PROSITE" id="PS51371"/>
    </source>
</evidence>
<dbReference type="Gene3D" id="3.10.580.10">
    <property type="entry name" value="CBS-domain"/>
    <property type="match status" value="2"/>
</dbReference>
<feature type="domain" description="CBS" evidence="3">
    <location>
        <begin position="22"/>
        <end position="82"/>
    </location>
</feature>
<evidence type="ECO:0000313" key="5">
    <source>
        <dbReference type="EMBL" id="GGT90533.1"/>
    </source>
</evidence>
<dbReference type="PANTHER" id="PTHR43080">
    <property type="entry name" value="CBS DOMAIN-CONTAINING PROTEIN CBSX3, MITOCHONDRIAL"/>
    <property type="match status" value="1"/>
</dbReference>
<evidence type="ECO:0000313" key="6">
    <source>
        <dbReference type="Proteomes" id="UP000276741"/>
    </source>
</evidence>
<evidence type="ECO:0000256" key="2">
    <source>
        <dbReference type="PROSITE-ProRule" id="PRU00703"/>
    </source>
</evidence>
<sequence length="290" mass="32265">MSESSILILVRRVSFMKIATLMIPDPPLSRPEELVGQALRKVRDRGIGRVIVADEVVRGVVSTRDLISFFITQCYSGCREAEVSSLASTKISNVMNRDPITVSPDDELMDALTIMVARNFGSLPVADKERRPRGLVTERELLLAYKELPSTGPVWKFMSRRVNVVSDDEPLMDAAGRMVRRGFRRLPVLSNGKVIGMLTAADVLRSLAESVINNSPKNILTARVRDVMNRRVITVDPDIDLRDAASILVQKKIGSLLVVSSGELQGIITERDMLLALHYQMHLRTTGEKE</sequence>
<name>A0A348B284_9CREN</name>
<keyword evidence="4" id="KW-0418">Kinase</keyword>
<dbReference type="EMBL" id="BMQS01000004">
    <property type="protein sequence ID" value="GGT90533.1"/>
    <property type="molecule type" value="Genomic_DNA"/>
</dbReference>
<feature type="domain" description="CBS" evidence="3">
    <location>
        <begin position="95"/>
        <end position="154"/>
    </location>
</feature>
<dbReference type="InterPro" id="IPR051257">
    <property type="entry name" value="Diverse_CBS-Domain"/>
</dbReference>
<reference evidence="5" key="4">
    <citation type="submission" date="2020-09" db="EMBL/GenBank/DDBJ databases">
        <authorList>
            <person name="Sun Q."/>
            <person name="Ohkuma M."/>
        </authorList>
    </citation>
    <scope>NUCLEOTIDE SEQUENCE</scope>
    <source>
        <strain evidence="5">JCM 31740</strain>
    </source>
</reference>
<dbReference type="SUPFAM" id="SSF54631">
    <property type="entry name" value="CBS-domain pair"/>
    <property type="match status" value="3"/>
</dbReference>
<dbReference type="Pfam" id="PF00571">
    <property type="entry name" value="CBS"/>
    <property type="match status" value="4"/>
</dbReference>
<dbReference type="PROSITE" id="PS51371">
    <property type="entry name" value="CBS"/>
    <property type="match status" value="4"/>
</dbReference>
<dbReference type="InterPro" id="IPR000644">
    <property type="entry name" value="CBS_dom"/>
</dbReference>
<dbReference type="KEGG" id="sacd:HS1genome_0675"/>
<proteinExistence type="predicted"/>
<reference evidence="5" key="1">
    <citation type="journal article" date="2014" name="Int. J. Syst. Evol. Microbiol.">
        <title>Complete genome sequence of Corynebacterium casei LMG S-19264T (=DSM 44701T), isolated from a smear-ripened cheese.</title>
        <authorList>
            <consortium name="US DOE Joint Genome Institute (JGI-PGF)"/>
            <person name="Walter F."/>
            <person name="Albersmeier A."/>
            <person name="Kalinowski J."/>
            <person name="Ruckert C."/>
        </authorList>
    </citation>
    <scope>NUCLEOTIDE SEQUENCE</scope>
    <source>
        <strain evidence="5">JCM 31740</strain>
    </source>
</reference>
<gene>
    <name evidence="5" type="ORF">GCM10007116_05450</name>
    <name evidence="4" type="ORF">HS1genome_0675</name>
</gene>
<dbReference type="InterPro" id="IPR046342">
    <property type="entry name" value="CBS_dom_sf"/>
</dbReference>
<reference evidence="6" key="2">
    <citation type="submission" date="2018-04" db="EMBL/GenBank/DDBJ databases">
        <title>Complete genome sequence of Sulfodiicoccus acidiphilus strain HS-1.</title>
        <authorList>
            <person name="Sakai H.D."/>
            <person name="Kurosawa N."/>
        </authorList>
    </citation>
    <scope>NUCLEOTIDE SEQUENCE [LARGE SCALE GENOMIC DNA]</scope>
    <source>
        <strain evidence="6">HS-1</strain>
    </source>
</reference>
<dbReference type="EMBL" id="AP018553">
    <property type="protein sequence ID" value="BBD72286.1"/>
    <property type="molecule type" value="Genomic_DNA"/>
</dbReference>
<dbReference type="GO" id="GO:0016301">
    <property type="term" value="F:kinase activity"/>
    <property type="evidence" value="ECO:0007669"/>
    <property type="project" value="UniProtKB-KW"/>
</dbReference>
<keyword evidence="6" id="KW-1185">Reference proteome</keyword>
<accession>A0A348B284</accession>
<dbReference type="Proteomes" id="UP000616143">
    <property type="component" value="Unassembled WGS sequence"/>
</dbReference>
<feature type="domain" description="CBS" evidence="3">
    <location>
        <begin position="158"/>
        <end position="215"/>
    </location>
</feature>
<reference evidence="4" key="3">
    <citation type="journal article" date="2019" name="BMC Res. Notes">
        <title>Complete genome sequence of the Sulfodiicoccus acidiphilus strain HS-1T, the first crenarchaeon that lacks polB3, isolated from an acidic hot spring in Ohwaku-dani, Hakone, Japan.</title>
        <authorList>
            <person name="Sakai H.D."/>
            <person name="Kurosawa N."/>
        </authorList>
    </citation>
    <scope>NUCLEOTIDE SEQUENCE</scope>
    <source>
        <strain evidence="4">HS-1</strain>
    </source>
</reference>
<keyword evidence="4" id="KW-0808">Transferase</keyword>
<feature type="domain" description="CBS" evidence="3">
    <location>
        <begin position="228"/>
        <end position="285"/>
    </location>
</feature>
<dbReference type="Proteomes" id="UP000276741">
    <property type="component" value="Chromosome"/>
</dbReference>
<evidence type="ECO:0000256" key="1">
    <source>
        <dbReference type="ARBA" id="ARBA00023122"/>
    </source>
</evidence>